<protein>
    <recommendedName>
        <fullName evidence="6">Enoyl-CoA hydratase domain-containing protein 3, mitochondrial</fullName>
    </recommendedName>
</protein>
<dbReference type="Gene3D" id="1.10.12.10">
    <property type="entry name" value="Lyase 2-enoyl-coa Hydratase, Chain A, domain 2"/>
    <property type="match status" value="1"/>
</dbReference>
<dbReference type="InterPro" id="IPR014748">
    <property type="entry name" value="Enoyl-CoA_hydra_C"/>
</dbReference>
<comment type="caution">
    <text evidence="7">The sequence shown here is derived from an EMBL/GenBank/DDBJ whole genome shotgun (WGS) entry which is preliminary data.</text>
</comment>
<dbReference type="RefSeq" id="WP_348603265.1">
    <property type="nucleotide sequence ID" value="NZ_CP157276.1"/>
</dbReference>
<dbReference type="Gene3D" id="3.90.226.10">
    <property type="entry name" value="2-enoyl-CoA Hydratase, Chain A, domain 1"/>
    <property type="match status" value="1"/>
</dbReference>
<organism evidence="7 8">
    <name type="scientific">Prescottella soli</name>
    <dbReference type="NCBI Taxonomy" id="1543852"/>
    <lineage>
        <taxon>Bacteria</taxon>
        <taxon>Bacillati</taxon>
        <taxon>Actinomycetota</taxon>
        <taxon>Actinomycetes</taxon>
        <taxon>Mycobacteriales</taxon>
        <taxon>Nocardiaceae</taxon>
        <taxon>Prescottella</taxon>
    </lineage>
</organism>
<proteinExistence type="inferred from homology"/>
<dbReference type="GO" id="GO:0004300">
    <property type="term" value="F:enoyl-CoA hydratase activity"/>
    <property type="evidence" value="ECO:0007669"/>
    <property type="project" value="UniProtKB-EC"/>
</dbReference>
<dbReference type="SUPFAM" id="SSF52096">
    <property type="entry name" value="ClpP/crotonase"/>
    <property type="match status" value="1"/>
</dbReference>
<evidence type="ECO:0000256" key="1">
    <source>
        <dbReference type="ARBA" id="ARBA00005254"/>
    </source>
</evidence>
<gene>
    <name evidence="7" type="ORF">ABEU19_003497</name>
</gene>
<dbReference type="Proteomes" id="UP001629744">
    <property type="component" value="Unassembled WGS sequence"/>
</dbReference>
<dbReference type="NCBIfam" id="NF006008">
    <property type="entry name" value="PRK08139.1"/>
    <property type="match status" value="1"/>
</dbReference>
<comment type="similarity">
    <text evidence="1">Belongs to the enoyl-CoA hydratase/isomerase family.</text>
</comment>
<evidence type="ECO:0000313" key="7">
    <source>
        <dbReference type="EMBL" id="MFM1729978.1"/>
    </source>
</evidence>
<evidence type="ECO:0000313" key="8">
    <source>
        <dbReference type="Proteomes" id="UP001629744"/>
    </source>
</evidence>
<evidence type="ECO:0000256" key="3">
    <source>
        <dbReference type="ARBA" id="ARBA00022946"/>
    </source>
</evidence>
<evidence type="ECO:0000256" key="2">
    <source>
        <dbReference type="ARBA" id="ARBA00022832"/>
    </source>
</evidence>
<dbReference type="InterPro" id="IPR029045">
    <property type="entry name" value="ClpP/crotonase-like_dom_sf"/>
</dbReference>
<keyword evidence="3" id="KW-0809">Transit peptide</keyword>
<keyword evidence="7" id="KW-0456">Lyase</keyword>
<dbReference type="InterPro" id="IPR001753">
    <property type="entry name" value="Enoyl-CoA_hydra/iso"/>
</dbReference>
<evidence type="ECO:0000256" key="6">
    <source>
        <dbReference type="ARBA" id="ARBA00040545"/>
    </source>
</evidence>
<dbReference type="Pfam" id="PF00378">
    <property type="entry name" value="ECH_1"/>
    <property type="match status" value="1"/>
</dbReference>
<name>A0ABW9FXI4_9NOCA</name>
<evidence type="ECO:0000256" key="4">
    <source>
        <dbReference type="ARBA" id="ARBA00023098"/>
    </source>
</evidence>
<evidence type="ECO:0000256" key="5">
    <source>
        <dbReference type="ARBA" id="ARBA00037410"/>
    </source>
</evidence>
<dbReference type="PANTHER" id="PTHR43602:SF1">
    <property type="entry name" value="ENOYL-COA HYDRATASE DOMAIN-CONTAINING PROTEIN 3, MITOCHONDRIAL"/>
    <property type="match status" value="1"/>
</dbReference>
<dbReference type="CDD" id="cd06558">
    <property type="entry name" value="crotonase-like"/>
    <property type="match status" value="1"/>
</dbReference>
<dbReference type="PANTHER" id="PTHR43602">
    <property type="match status" value="1"/>
</dbReference>
<reference evidence="7 8" key="1">
    <citation type="submission" date="2023-11" db="EMBL/GenBank/DDBJ databases">
        <authorList>
            <person name="Val-Calvo J."/>
            <person name="Scortti M."/>
            <person name="Vazquez-Boland J."/>
        </authorList>
    </citation>
    <scope>NUCLEOTIDE SEQUENCE [LARGE SCALE GENOMIC DNA]</scope>
    <source>
        <strain evidence="7 8">DSM 46662</strain>
    </source>
</reference>
<sequence length="259" mass="27779">MDIPVRTEIDAETGIATAVLTRPDQRNPLSVNAMRGVTAALREFAEDDSVRVVVISADGPVFSAGHDLSEMIDRSLEDEREIFEVCTEMMDTVQEIPQPVIAAVQGPAIAAGCQLAASCDLVVASSNAVFGTPGVRIGLFCSTPMVALSRAVGRKRAMQLLLTGETVDAATAAEWGLVNFVVPPDQLDARVHELAARIAYASPLTLAIGKQAFYRQIDLPQDEAYELMAETMAANAVTCDAQEGMSAFLEKRKPLWKGK</sequence>
<comment type="function">
    <text evidence="5">May play a role in fatty acid biosynthesis and insulin sensitivity.</text>
</comment>
<keyword evidence="2" id="KW-0276">Fatty acid metabolism</keyword>
<accession>A0ABW9FXI4</accession>
<keyword evidence="8" id="KW-1185">Reference proteome</keyword>
<dbReference type="EMBL" id="JBDLNU010000004">
    <property type="protein sequence ID" value="MFM1729978.1"/>
    <property type="molecule type" value="Genomic_DNA"/>
</dbReference>
<dbReference type="InterPro" id="IPR052377">
    <property type="entry name" value="Mitochondrial_ECH-domain"/>
</dbReference>
<keyword evidence="4" id="KW-0443">Lipid metabolism</keyword>